<feature type="transmembrane region" description="Helical" evidence="5">
    <location>
        <begin position="371"/>
        <end position="391"/>
    </location>
</feature>
<keyword evidence="3 5" id="KW-1133">Transmembrane helix</keyword>
<evidence type="ECO:0000313" key="6">
    <source>
        <dbReference type="EMBL" id="AZI32307.1"/>
    </source>
</evidence>
<evidence type="ECO:0000256" key="4">
    <source>
        <dbReference type="ARBA" id="ARBA00023136"/>
    </source>
</evidence>
<reference evidence="7" key="1">
    <citation type="submission" date="2018-11" db="EMBL/GenBank/DDBJ databases">
        <title>Proposal to divide the Flavobacteriaceae and reorganize its genera based on Amino Acid Identity values calculated from whole genome sequences.</title>
        <authorList>
            <person name="Nicholson A.C."/>
            <person name="Gulvik C.A."/>
            <person name="Whitney A.M."/>
            <person name="Humrighouse B.W."/>
            <person name="Bell M."/>
            <person name="Holmes B."/>
            <person name="Steigerwalt A.G."/>
            <person name="Villarma A."/>
            <person name="Sheth M."/>
            <person name="Batra D."/>
            <person name="Pryor J."/>
            <person name="Bernardet J.-F."/>
            <person name="Hugo C."/>
            <person name="Kampfer P."/>
            <person name="Newman J.D."/>
            <person name="McQuiston J.R."/>
        </authorList>
    </citation>
    <scope>NUCLEOTIDE SEQUENCE [LARGE SCALE GENOMIC DNA]</scope>
    <source>
        <strain evidence="7">G0081</strain>
    </source>
</reference>
<dbReference type="EMBL" id="CP034159">
    <property type="protein sequence ID" value="AZI32307.1"/>
    <property type="molecule type" value="Genomic_DNA"/>
</dbReference>
<keyword evidence="2 5" id="KW-0812">Transmembrane</keyword>
<dbReference type="OrthoDB" id="5688397at2"/>
<organism evidence="6 7">
    <name type="scientific">Kaistella carnis</name>
    <dbReference type="NCBI Taxonomy" id="1241979"/>
    <lineage>
        <taxon>Bacteria</taxon>
        <taxon>Pseudomonadati</taxon>
        <taxon>Bacteroidota</taxon>
        <taxon>Flavobacteriia</taxon>
        <taxon>Flavobacteriales</taxon>
        <taxon>Weeksellaceae</taxon>
        <taxon>Chryseobacterium group</taxon>
        <taxon>Kaistella</taxon>
    </lineage>
</organism>
<feature type="transmembrane region" description="Helical" evidence="5">
    <location>
        <begin position="432"/>
        <end position="453"/>
    </location>
</feature>
<dbReference type="GO" id="GO:0016020">
    <property type="term" value="C:membrane"/>
    <property type="evidence" value="ECO:0007669"/>
    <property type="project" value="UniProtKB-SubCell"/>
</dbReference>
<feature type="transmembrane region" description="Helical" evidence="5">
    <location>
        <begin position="480"/>
        <end position="502"/>
    </location>
</feature>
<dbReference type="RefSeq" id="WP_125022688.1">
    <property type="nucleotide sequence ID" value="NZ_CP034159.1"/>
</dbReference>
<dbReference type="Pfam" id="PF10136">
    <property type="entry name" value="SpecificRecomb"/>
    <property type="match status" value="1"/>
</dbReference>
<dbReference type="Gene3D" id="1.20.1080.10">
    <property type="entry name" value="Glycerol uptake facilitator protein"/>
    <property type="match status" value="1"/>
</dbReference>
<dbReference type="KEGG" id="ccas:EIB73_03515"/>
<dbReference type="InterPro" id="IPR023271">
    <property type="entry name" value="Aquaporin-like"/>
</dbReference>
<accession>A0A3G8XKP6</accession>
<keyword evidence="7" id="KW-1185">Reference proteome</keyword>
<feature type="transmembrane region" description="Helical" evidence="5">
    <location>
        <begin position="595"/>
        <end position="622"/>
    </location>
</feature>
<dbReference type="InterPro" id="IPR011385">
    <property type="entry name" value="Site-sp_rcmbase"/>
</dbReference>
<protein>
    <submittedName>
        <fullName evidence="6">Recombinase</fullName>
    </submittedName>
</protein>
<comment type="subcellular location">
    <subcellularLocation>
        <location evidence="1">Membrane</location>
        <topology evidence="1">Multi-pass membrane protein</topology>
    </subcellularLocation>
</comment>
<dbReference type="Proteomes" id="UP000270185">
    <property type="component" value="Chromosome"/>
</dbReference>
<gene>
    <name evidence="6" type="ORF">EIB73_03515</name>
</gene>
<evidence type="ECO:0000256" key="1">
    <source>
        <dbReference type="ARBA" id="ARBA00004141"/>
    </source>
</evidence>
<dbReference type="AlphaFoldDB" id="A0A3G8XKP6"/>
<evidence type="ECO:0000313" key="7">
    <source>
        <dbReference type="Proteomes" id="UP000270185"/>
    </source>
</evidence>
<name>A0A3G8XKP6_9FLAO</name>
<evidence type="ECO:0000256" key="2">
    <source>
        <dbReference type="ARBA" id="ARBA00022692"/>
    </source>
</evidence>
<keyword evidence="4 5" id="KW-0472">Membrane</keyword>
<evidence type="ECO:0000256" key="5">
    <source>
        <dbReference type="SAM" id="Phobius"/>
    </source>
</evidence>
<feature type="transmembrane region" description="Helical" evidence="5">
    <location>
        <begin position="338"/>
        <end position="359"/>
    </location>
</feature>
<feature type="transmembrane region" description="Helical" evidence="5">
    <location>
        <begin position="540"/>
        <end position="563"/>
    </location>
</feature>
<sequence length="677" mass="77932">MVFTFRDKDSFSTILIKYFSFRNETKSLDPLIEILHRIRKVHFTEVLNFLRENEEVTENFGYYIRNLFEGKPFNLSLTEANILSENAFYPELKKRLLDTFLPSVENEETIWYLVDTVSVRPKADLEFFRNLKKEDLDEVFRLLKIDRMILKPSVKNELLFSLNILAWRIIGNAMDVQVVNMAPEYRKFDNPFLAMQNEIDLLNQSYKENPEFLLTSKDVNYKQIKVYLKQCLEFVALAFKNSSKYGISGKINQSLLKIRQQLERMTDILSVMIFDKEEDVLTNSKRLFFKILEYKSHKNNLRELFSDSTTLKSHLITNHTAETGSHYIASTTKDYLMMFWRASGGGIIVGALCVLKLLYGYIPGSDFSHAFLYAFNYAMGFIMIFLMNYTLATKQPAMTAATMAKVLSEGENTQKNYTDFAHLVSKLFRTQFIAFMGNVLLAFPIALAIIYGIDVLFAQNFAAEKSTKLLTDLDPFESKAIFHACIAGFFLFISGIISGNVGNSSVFYHIPKRIEKNPFLNYFFGKSASKGLSDYYAKNWAGIISNFWFGIFLGITGPVGLFFGLDLDIRHITFASGNFALGLYGTDFSVTAKTFWISFVTVFLIGFFNFAVSFGLSMILAFRSRKVNFGEVKEIYREIVRYFLKNPLRFFLPIRSNLDNSAKEMVDNTVVTKPEDQ</sequence>
<proteinExistence type="predicted"/>
<evidence type="ECO:0000256" key="3">
    <source>
        <dbReference type="ARBA" id="ARBA00022989"/>
    </source>
</evidence>